<keyword evidence="10 18" id="KW-1278">Translocase</keyword>
<dbReference type="Pfam" id="PF16209">
    <property type="entry name" value="PhoLip_ATPase_N"/>
    <property type="match status" value="1"/>
</dbReference>
<evidence type="ECO:0000256" key="9">
    <source>
        <dbReference type="ARBA" id="ARBA00022842"/>
    </source>
</evidence>
<dbReference type="GO" id="GO:0005789">
    <property type="term" value="C:endoplasmic reticulum membrane"/>
    <property type="evidence" value="ECO:0007669"/>
    <property type="project" value="UniProtKB-SubCell"/>
</dbReference>
<dbReference type="FunCoup" id="A0A671XFL6">
    <property type="interactions" value="528"/>
</dbReference>
<evidence type="ECO:0000259" key="21">
    <source>
        <dbReference type="Pfam" id="PF16212"/>
    </source>
</evidence>
<keyword evidence="8 16" id="KW-0067">ATP-binding</keyword>
<feature type="domain" description="P-type ATPase C-terminal" evidence="21">
    <location>
        <begin position="1089"/>
        <end position="1333"/>
    </location>
</feature>
<dbReference type="InterPro" id="IPR018303">
    <property type="entry name" value="ATPase_P-typ_P_site"/>
</dbReference>
<feature type="binding site" evidence="16">
    <location>
        <position position="1067"/>
    </location>
    <ligand>
        <name>ATP</name>
        <dbReference type="ChEBI" id="CHEBI:30616"/>
    </ligand>
</feature>
<keyword evidence="4 18" id="KW-0812">Transmembrane</keyword>
<feature type="binding site" evidence="16">
    <location>
        <position position="434"/>
    </location>
    <ligand>
        <name>ATP</name>
        <dbReference type="ChEBI" id="CHEBI:30616"/>
    </ligand>
</feature>
<dbReference type="InterPro" id="IPR023298">
    <property type="entry name" value="ATPase_P-typ_TM_dom_sf"/>
</dbReference>
<accession>A0A671XFL6</accession>
<evidence type="ECO:0000256" key="5">
    <source>
        <dbReference type="ARBA" id="ARBA00022723"/>
    </source>
</evidence>
<dbReference type="GeneTree" id="ENSGT00940000156728"/>
<feature type="transmembrane region" description="Helical" evidence="18">
    <location>
        <begin position="1260"/>
        <end position="1285"/>
    </location>
</feature>
<dbReference type="GO" id="GO:0005886">
    <property type="term" value="C:plasma membrane"/>
    <property type="evidence" value="ECO:0007669"/>
    <property type="project" value="TreeGrafter"/>
</dbReference>
<feature type="compositionally biased region" description="Basic and acidic residues" evidence="19">
    <location>
        <begin position="677"/>
        <end position="687"/>
    </location>
</feature>
<dbReference type="RefSeq" id="XP_030299412.1">
    <property type="nucleotide sequence ID" value="XM_030443552.1"/>
</dbReference>
<evidence type="ECO:0000313" key="23">
    <source>
        <dbReference type="Proteomes" id="UP000472265"/>
    </source>
</evidence>
<dbReference type="Gene3D" id="3.40.1110.10">
    <property type="entry name" value="Calcium-transporting ATPase, cytoplasmic domain N"/>
    <property type="match status" value="1"/>
</dbReference>
<dbReference type="FunFam" id="3.40.50.1000:FF:000023">
    <property type="entry name" value="Phospholipid-transporting ATPase"/>
    <property type="match status" value="1"/>
</dbReference>
<feature type="binding site" evidence="16">
    <location>
        <position position="783"/>
    </location>
    <ligand>
        <name>ATP</name>
        <dbReference type="ChEBI" id="CHEBI:30616"/>
    </ligand>
</feature>
<evidence type="ECO:0000256" key="8">
    <source>
        <dbReference type="ARBA" id="ARBA00022840"/>
    </source>
</evidence>
<dbReference type="FunFam" id="3.40.50.1000:FF:000001">
    <property type="entry name" value="Phospholipid-transporting ATPase IC"/>
    <property type="match status" value="1"/>
</dbReference>
<keyword evidence="5 17" id="KW-0479">Metal-binding</keyword>
<dbReference type="GO" id="GO:0016887">
    <property type="term" value="F:ATP hydrolysis activity"/>
    <property type="evidence" value="ECO:0007669"/>
    <property type="project" value="InterPro"/>
</dbReference>
<evidence type="ECO:0000313" key="22">
    <source>
        <dbReference type="Ensembl" id="ENSSAUP00010047610.1"/>
    </source>
</evidence>
<keyword evidence="6 16" id="KW-0547">Nucleotide-binding</keyword>
<evidence type="ECO:0000256" key="14">
    <source>
        <dbReference type="ARBA" id="ARBA00050913"/>
    </source>
</evidence>
<feature type="compositionally biased region" description="Low complexity" evidence="19">
    <location>
        <begin position="646"/>
        <end position="665"/>
    </location>
</feature>
<organism evidence="22 23">
    <name type="scientific">Sparus aurata</name>
    <name type="common">Gilthead sea bream</name>
    <dbReference type="NCBI Taxonomy" id="8175"/>
    <lineage>
        <taxon>Eukaryota</taxon>
        <taxon>Metazoa</taxon>
        <taxon>Chordata</taxon>
        <taxon>Craniata</taxon>
        <taxon>Vertebrata</taxon>
        <taxon>Euteleostomi</taxon>
        <taxon>Actinopterygii</taxon>
        <taxon>Neopterygii</taxon>
        <taxon>Teleostei</taxon>
        <taxon>Neoteleostei</taxon>
        <taxon>Acanthomorphata</taxon>
        <taxon>Eupercaria</taxon>
        <taxon>Spariformes</taxon>
        <taxon>Sparidae</taxon>
        <taxon>Sparus</taxon>
    </lineage>
</organism>
<feature type="transmembrane region" description="Helical" evidence="18">
    <location>
        <begin position="123"/>
        <end position="139"/>
    </location>
</feature>
<evidence type="ECO:0000256" key="12">
    <source>
        <dbReference type="ARBA" id="ARBA00023136"/>
    </source>
</evidence>
<dbReference type="SFLD" id="SFLDS00003">
    <property type="entry name" value="Haloacid_Dehalogenase"/>
    <property type="match status" value="1"/>
</dbReference>
<dbReference type="FunFam" id="2.70.150.10:FF:000022">
    <property type="entry name" value="Phospholipid-transporting ATPase"/>
    <property type="match status" value="1"/>
</dbReference>
<feature type="binding site" evidence="16">
    <location>
        <position position="930"/>
    </location>
    <ligand>
        <name>ATP</name>
        <dbReference type="ChEBI" id="CHEBI:30616"/>
    </ligand>
</feature>
<evidence type="ECO:0000256" key="1">
    <source>
        <dbReference type="ARBA" id="ARBA00001946"/>
    </source>
</evidence>
<feature type="binding site" evidence="17">
    <location>
        <position position="434"/>
    </location>
    <ligand>
        <name>Mg(2+)</name>
        <dbReference type="ChEBI" id="CHEBI:18420"/>
    </ligand>
</feature>
<dbReference type="Pfam" id="PF13246">
    <property type="entry name" value="Cation_ATPase"/>
    <property type="match status" value="1"/>
</dbReference>
<dbReference type="InterPro" id="IPR044492">
    <property type="entry name" value="P_typ_ATPase_HD_dom"/>
</dbReference>
<evidence type="ECO:0000256" key="13">
    <source>
        <dbReference type="ARBA" id="ARBA00034036"/>
    </source>
</evidence>
<dbReference type="GeneID" id="115597541"/>
<evidence type="ECO:0000256" key="16">
    <source>
        <dbReference type="PIRSR" id="PIRSR606539-2"/>
    </source>
</evidence>
<feature type="binding site" evidence="16">
    <location>
        <position position="1066"/>
    </location>
    <ligand>
        <name>ATP</name>
        <dbReference type="ChEBI" id="CHEBI:30616"/>
    </ligand>
</feature>
<feature type="binding site" evidence="16">
    <location>
        <position position="433"/>
    </location>
    <ligand>
        <name>ATP</name>
        <dbReference type="ChEBI" id="CHEBI:30616"/>
    </ligand>
</feature>
<feature type="transmembrane region" description="Helical" evidence="18">
    <location>
        <begin position="1121"/>
        <end position="1141"/>
    </location>
</feature>
<reference evidence="22" key="1">
    <citation type="submission" date="2021-04" db="EMBL/GenBank/DDBJ databases">
        <authorList>
            <consortium name="Wellcome Sanger Institute Data Sharing"/>
        </authorList>
    </citation>
    <scope>NUCLEOTIDE SEQUENCE [LARGE SCALE GENOMIC DNA]</scope>
</reference>
<dbReference type="Proteomes" id="UP000472265">
    <property type="component" value="Chromosome 16"/>
</dbReference>
<comment type="catalytic activity">
    <reaction evidence="13 18">
        <text>ATP + H2O + phospholipidSide 1 = ADP + phosphate + phospholipidSide 2.</text>
        <dbReference type="EC" id="7.6.2.1"/>
    </reaction>
</comment>
<evidence type="ECO:0000256" key="3">
    <source>
        <dbReference type="ARBA" id="ARBA00008109"/>
    </source>
</evidence>
<reference evidence="22" key="2">
    <citation type="submission" date="2025-08" db="UniProtKB">
        <authorList>
            <consortium name="Ensembl"/>
        </authorList>
    </citation>
    <scope>IDENTIFICATION</scope>
</reference>
<dbReference type="InterPro" id="IPR023299">
    <property type="entry name" value="ATPase_P-typ_cyto_dom_N"/>
</dbReference>
<dbReference type="Gene3D" id="3.40.50.1000">
    <property type="entry name" value="HAD superfamily/HAD-like"/>
    <property type="match status" value="1"/>
</dbReference>
<dbReference type="CDD" id="cd02073">
    <property type="entry name" value="P-type_ATPase_APLT_Dnf-like"/>
    <property type="match status" value="1"/>
</dbReference>
<evidence type="ECO:0000256" key="17">
    <source>
        <dbReference type="PIRSR" id="PIRSR606539-3"/>
    </source>
</evidence>
<comment type="subcellular location">
    <subcellularLocation>
        <location evidence="2">Endoplasmic reticulum membrane</location>
        <topology evidence="2">Multi-pass membrane protein</topology>
    </subcellularLocation>
    <subcellularLocation>
        <location evidence="18">Membrane</location>
        <topology evidence="18">Multi-pass membrane protein</topology>
    </subcellularLocation>
</comment>
<feature type="transmembrane region" description="Helical" evidence="18">
    <location>
        <begin position="1235"/>
        <end position="1253"/>
    </location>
</feature>
<evidence type="ECO:0000256" key="4">
    <source>
        <dbReference type="ARBA" id="ARBA00022692"/>
    </source>
</evidence>
<feature type="binding site" evidence="16">
    <location>
        <position position="741"/>
    </location>
    <ligand>
        <name>ATP</name>
        <dbReference type="ChEBI" id="CHEBI:30616"/>
    </ligand>
</feature>
<dbReference type="SFLD" id="SFLDF00027">
    <property type="entry name" value="p-type_atpase"/>
    <property type="match status" value="1"/>
</dbReference>
<evidence type="ECO:0000256" key="11">
    <source>
        <dbReference type="ARBA" id="ARBA00022989"/>
    </source>
</evidence>
<dbReference type="GO" id="GO:0000287">
    <property type="term" value="F:magnesium ion binding"/>
    <property type="evidence" value="ECO:0007669"/>
    <property type="project" value="UniProtKB-UniRule"/>
</dbReference>
<feature type="compositionally biased region" description="Basic and acidic residues" evidence="19">
    <location>
        <begin position="703"/>
        <end position="723"/>
    </location>
</feature>
<feature type="binding site" evidence="16">
    <location>
        <position position="932"/>
    </location>
    <ligand>
        <name>ATP</name>
        <dbReference type="ChEBI" id="CHEBI:30616"/>
    </ligand>
</feature>
<feature type="transmembrane region" description="Helical" evidence="18">
    <location>
        <begin position="362"/>
        <end position="384"/>
    </location>
</feature>
<evidence type="ECO:0000256" key="6">
    <source>
        <dbReference type="ARBA" id="ARBA00022741"/>
    </source>
</evidence>
<evidence type="ECO:0000256" key="19">
    <source>
        <dbReference type="SAM" id="MobiDB-lite"/>
    </source>
</evidence>
<feature type="transmembrane region" description="Helical" evidence="18">
    <location>
        <begin position="321"/>
        <end position="342"/>
    </location>
</feature>
<comment type="similarity">
    <text evidence="3 18">Belongs to the cation transport ATPase (P-type) (TC 3.A.3) family. Type IV subfamily.</text>
</comment>
<evidence type="ECO:0000256" key="10">
    <source>
        <dbReference type="ARBA" id="ARBA00022967"/>
    </source>
</evidence>
<comment type="catalytic activity">
    <reaction evidence="14">
        <text>a beta-D-glucosyl-(1&lt;-&gt;1')-N-acylsphing-4-enine(out) + ATP + H2O = a beta-D-glucosyl-(1&lt;-&gt;1')-N-acylsphing-4-enine(in) + ADP + phosphate + H(+)</text>
        <dbReference type="Rhea" id="RHEA:66036"/>
        <dbReference type="ChEBI" id="CHEBI:15377"/>
        <dbReference type="ChEBI" id="CHEBI:15378"/>
        <dbReference type="ChEBI" id="CHEBI:22801"/>
        <dbReference type="ChEBI" id="CHEBI:30616"/>
        <dbReference type="ChEBI" id="CHEBI:43474"/>
        <dbReference type="ChEBI" id="CHEBI:456216"/>
    </reaction>
    <physiologicalReaction direction="left-to-right" evidence="14">
        <dbReference type="Rhea" id="RHEA:66037"/>
    </physiologicalReaction>
</comment>
<dbReference type="SUPFAM" id="SSF56784">
    <property type="entry name" value="HAD-like"/>
    <property type="match status" value="2"/>
</dbReference>
<dbReference type="FunFam" id="3.40.1110.10:FF:000009">
    <property type="entry name" value="Phospholipid-transporting ATPase"/>
    <property type="match status" value="1"/>
</dbReference>
<keyword evidence="23" id="KW-1185">Reference proteome</keyword>
<protein>
    <recommendedName>
        <fullName evidence="18">Phospholipid-transporting ATPase</fullName>
        <ecNumber evidence="18">7.6.2.1</ecNumber>
    </recommendedName>
</protein>
<feature type="binding site" evidence="17">
    <location>
        <position position="1063"/>
    </location>
    <ligand>
        <name>Mg(2+)</name>
        <dbReference type="ChEBI" id="CHEBI:18420"/>
    </ligand>
</feature>
<feature type="binding site" evidence="16">
    <location>
        <position position="807"/>
    </location>
    <ligand>
        <name>ATP</name>
        <dbReference type="ChEBI" id="CHEBI:30616"/>
    </ligand>
</feature>
<evidence type="ECO:0000256" key="15">
    <source>
        <dbReference type="PIRSR" id="PIRSR606539-1"/>
    </source>
</evidence>
<dbReference type="InterPro" id="IPR032631">
    <property type="entry name" value="P-type_ATPase_N"/>
</dbReference>
<dbReference type="InterPro" id="IPR023214">
    <property type="entry name" value="HAD_sf"/>
</dbReference>
<keyword evidence="12 18" id="KW-0472">Membrane</keyword>
<dbReference type="SUPFAM" id="SSF81660">
    <property type="entry name" value="Metal cation-transporting ATPase, ATP-binding domain N"/>
    <property type="match status" value="1"/>
</dbReference>
<feature type="binding site" evidence="16">
    <location>
        <position position="931"/>
    </location>
    <ligand>
        <name>ATP</name>
        <dbReference type="ChEBI" id="CHEBI:30616"/>
    </ligand>
</feature>
<feature type="binding site" evidence="16">
    <location>
        <position position="850"/>
    </location>
    <ligand>
        <name>ATP</name>
        <dbReference type="ChEBI" id="CHEBI:30616"/>
    </ligand>
</feature>
<dbReference type="Gene3D" id="2.70.150.10">
    <property type="entry name" value="Calcium-transporting ATPase, cytoplasmic transduction domain A"/>
    <property type="match status" value="1"/>
</dbReference>
<feature type="binding site" evidence="16">
    <location>
        <position position="1043"/>
    </location>
    <ligand>
        <name>ATP</name>
        <dbReference type="ChEBI" id="CHEBI:30616"/>
    </ligand>
</feature>
<dbReference type="PROSITE" id="PS00154">
    <property type="entry name" value="ATPASE_E1_E2"/>
    <property type="match status" value="1"/>
</dbReference>
<dbReference type="OrthoDB" id="377733at2759"/>
<dbReference type="InterPro" id="IPR032630">
    <property type="entry name" value="P_typ_ATPase_c"/>
</dbReference>
<keyword evidence="11 18" id="KW-1133">Transmembrane helix</keyword>
<feature type="binding site" evidence="16">
    <location>
        <position position="1037"/>
    </location>
    <ligand>
        <name>ATP</name>
        <dbReference type="ChEBI" id="CHEBI:30616"/>
    </ligand>
</feature>
<dbReference type="GO" id="GO:1990531">
    <property type="term" value="C:phospholipid-translocating ATPase complex"/>
    <property type="evidence" value="ECO:0007669"/>
    <property type="project" value="UniProtKB-ARBA"/>
</dbReference>
<feature type="transmembrane region" description="Helical" evidence="18">
    <location>
        <begin position="1203"/>
        <end position="1223"/>
    </location>
</feature>
<evidence type="ECO:0000256" key="18">
    <source>
        <dbReference type="RuleBase" id="RU362033"/>
    </source>
</evidence>
<dbReference type="InterPro" id="IPR036412">
    <property type="entry name" value="HAD-like_sf"/>
</dbReference>
<reference evidence="22" key="3">
    <citation type="submission" date="2025-09" db="UniProtKB">
        <authorList>
            <consortium name="Ensembl"/>
        </authorList>
    </citation>
    <scope>IDENTIFICATION</scope>
</reference>
<feature type="transmembrane region" description="Helical" evidence="18">
    <location>
        <begin position="1305"/>
        <end position="1324"/>
    </location>
</feature>
<feature type="region of interest" description="Disordered" evidence="19">
    <location>
        <begin position="26"/>
        <end position="50"/>
    </location>
</feature>
<feature type="transmembrane region" description="Helical" evidence="18">
    <location>
        <begin position="1153"/>
        <end position="1173"/>
    </location>
</feature>
<feature type="binding site" evidence="16">
    <location>
        <position position="432"/>
    </location>
    <ligand>
        <name>ATP</name>
        <dbReference type="ChEBI" id="CHEBI:30616"/>
    </ligand>
</feature>
<dbReference type="PANTHER" id="PTHR24092:SF84">
    <property type="entry name" value="PHOSPHOLIPID-TRANSPORTING ATPASE VD"/>
    <property type="match status" value="1"/>
</dbReference>
<evidence type="ECO:0000256" key="7">
    <source>
        <dbReference type="ARBA" id="ARBA00022824"/>
    </source>
</evidence>
<proteinExistence type="inferred from homology"/>
<gene>
    <name evidence="22" type="primary">atp10d</name>
</gene>
<comment type="cofactor">
    <cofactor evidence="1 17">
        <name>Mg(2+)</name>
        <dbReference type="ChEBI" id="CHEBI:18420"/>
    </cofactor>
</comment>
<dbReference type="GO" id="GO:0005524">
    <property type="term" value="F:ATP binding"/>
    <property type="evidence" value="ECO:0007669"/>
    <property type="project" value="UniProtKB-UniRule"/>
</dbReference>
<dbReference type="PRINTS" id="PR00119">
    <property type="entry name" value="CATATPASE"/>
</dbReference>
<dbReference type="EC" id="7.6.2.1" evidence="18"/>
<dbReference type="Ensembl" id="ENSSAUT00010050038.1">
    <property type="protein sequence ID" value="ENSSAUP00010047610.1"/>
    <property type="gene ID" value="ENSSAUG00010019345.1"/>
</dbReference>
<dbReference type="SFLD" id="SFLDG00002">
    <property type="entry name" value="C1.7:_P-type_atpase_like"/>
    <property type="match status" value="1"/>
</dbReference>
<feature type="region of interest" description="Disordered" evidence="19">
    <location>
        <begin position="645"/>
        <end position="727"/>
    </location>
</feature>
<dbReference type="InterPro" id="IPR001757">
    <property type="entry name" value="P_typ_ATPase"/>
</dbReference>
<name>A0A671XFL6_SPAAU</name>
<dbReference type="SUPFAM" id="SSF81665">
    <property type="entry name" value="Calcium ATPase, transmembrane domain M"/>
    <property type="match status" value="1"/>
</dbReference>
<keyword evidence="9 17" id="KW-0460">Magnesium</keyword>
<dbReference type="GO" id="GO:0045332">
    <property type="term" value="P:phospholipid translocation"/>
    <property type="evidence" value="ECO:0007669"/>
    <property type="project" value="TreeGrafter"/>
</dbReference>
<dbReference type="InParanoid" id="A0A671XFL6"/>
<dbReference type="Pfam" id="PF16212">
    <property type="entry name" value="PhoLip_ATPase_C"/>
    <property type="match status" value="1"/>
</dbReference>
<feature type="binding site" evidence="17">
    <location>
        <position position="1067"/>
    </location>
    <ligand>
        <name>Mg(2+)</name>
        <dbReference type="ChEBI" id="CHEBI:18420"/>
    </ligand>
</feature>
<dbReference type="InterPro" id="IPR006539">
    <property type="entry name" value="P-type_ATPase_IV"/>
</dbReference>
<feature type="domain" description="P-type ATPase N-terminal" evidence="20">
    <location>
        <begin position="62"/>
        <end position="122"/>
    </location>
</feature>
<feature type="compositionally biased region" description="Polar residues" evidence="19">
    <location>
        <begin position="26"/>
        <end position="44"/>
    </location>
</feature>
<dbReference type="NCBIfam" id="TIGR01652">
    <property type="entry name" value="ATPase-Plipid"/>
    <property type="match status" value="2"/>
</dbReference>
<keyword evidence="7" id="KW-0256">Endoplasmic reticulum</keyword>
<evidence type="ECO:0000259" key="20">
    <source>
        <dbReference type="Pfam" id="PF16209"/>
    </source>
</evidence>
<feature type="binding site" evidence="17">
    <location>
        <position position="432"/>
    </location>
    <ligand>
        <name>Mg(2+)</name>
        <dbReference type="ChEBI" id="CHEBI:18420"/>
    </ligand>
</feature>
<dbReference type="InterPro" id="IPR008250">
    <property type="entry name" value="ATPase_P-typ_transduc_dom_A_sf"/>
</dbReference>
<dbReference type="CTD" id="57205"/>
<dbReference type="GO" id="GO:0140351">
    <property type="term" value="F:glycosylceramide flippase activity"/>
    <property type="evidence" value="ECO:0007669"/>
    <property type="project" value="UniProtKB-ARBA"/>
</dbReference>
<dbReference type="SUPFAM" id="SSF81653">
    <property type="entry name" value="Calcium ATPase, transduction domain A"/>
    <property type="match status" value="1"/>
</dbReference>
<dbReference type="PANTHER" id="PTHR24092">
    <property type="entry name" value="PROBABLE PHOSPHOLIPID-TRANSPORTING ATPASE"/>
    <property type="match status" value="1"/>
</dbReference>
<evidence type="ECO:0000256" key="2">
    <source>
        <dbReference type="ARBA" id="ARBA00004477"/>
    </source>
</evidence>
<feature type="active site" description="4-aspartylphosphate intermediate" evidence="15">
    <location>
        <position position="432"/>
    </location>
</feature>
<feature type="transmembrane region" description="Helical" evidence="18">
    <location>
        <begin position="98"/>
        <end position="117"/>
    </location>
</feature>
<dbReference type="NCBIfam" id="TIGR01494">
    <property type="entry name" value="ATPase_P-type"/>
    <property type="match status" value="1"/>
</dbReference>
<sequence>MERLHWVQHRCRQLLARDSERGWYSTPNGLPTKSTQDAHSSPQRVSGKRRRVFARNGPHQQEYEAFSKGYKGNAIRTTKYSLLTFIPMNLFQQFHRAANLYFLFLALLNWVPVVEAFQKEITMIPLLVVLIVIAIKDALEDYRRYLSDKKVNNNVVQVFCGKQKAYIDKCWKDVRVGDFVRLSCNEIIPADMLLLYSSDPRGVCYIETANLDGETNLKQRQVVLDLPFQGGEITLENFHSRLECENPNNDLSRFRGYMEHPNGVRVGLHNNNLLLRSCTIRNTETVVGIVIYAGHETKAMMNNSGPRYKRSQLEKRLNTDVLWCVLLLIIMCLTAAVGHGLWLKNLKDPIFETDTETSPALAGFYVFWTMIIVLQVLIPISLYVSIEIVKLGQIYFIHNDLALYNEQLDSRIQCRALNITEDLGQIQYLFSDKTGTLTENKMVFRRCSIYGVEYPHKENAQRLEVYEAEETEAAGRSVTLKSGCSRKSLSCRSLSCNRSSVSLHTLTAESEDEDRLSNHIQPRTSAFCSRVAKEVVPDPELVRKLSWLCSPVKPLSDGSSGTPCSLELTYITDFFLALAICNSVVVSSPSQPRHVVPEARTPLKSLEEIKLMFQRFSFSPFSALSTPQLRGSPRSFTSRLFSRGKTGSFTFSPPPSSTTDGSETGQENNLESSTLRRKLDLPSREDGGGAGQTETETEDDVDDSKVDPDGFGEKVEDVSKEVDCESDTDDELLYEAESPDEAALVHAAQAYRCTLRGRSPESLLVDLPGIGSLAVQLLHILPFDSNRKRMSVVVRHPLSGQLVVYTKGADSVIMDLTETSKGAEQASEIYCHVREQTQKHLDSYAREGLRTLCIAKKVLEEEEYEVWLKRHLLAESSIENREELLLDSAERLETNLTLLGTTGILDRLQEEVPETIEALQRAGIKVWVLTGDKKETAINIAYACKLLRPGDELLTVTCGSKDACAALLQELKLEVQRGGDRLMEPSAAENRSESSSSSAADFILVIDGCTLDWALQEELKSDFLELSCRCKAVICCRSTPLQKSQVVRLVRDQLGAMTLAVGDGANDVSMIQVADVGIGISGQEGMQAVMSSDFAISRFKHLSKLLLVHGRWCYSRLANMILYFFYKNVMYVNLLFWYQFFCGFSGALMSNSWVLILFNLLFTSVPPIIYGVLERDVPADTLMELPELYRAAQTAKIYVPSMFWINILDAFYQSLVCFFMPYFALAGSDVGDLSFGSPINASALLIILLHQVIESHTLTWIHMLVLAVSAASYFGFVLLVSLFCVTCSPPLNPLGVETLQMSQPLFYIICTLTTATALLPRLLVRALHNTLNPASALTTAQMDKVDSERYCKRMQRWNQNHRVNRLPVSADNPGLERSIDTVVS</sequence>